<evidence type="ECO:0000313" key="12">
    <source>
        <dbReference type="Proteomes" id="UP000257323"/>
    </source>
</evidence>
<dbReference type="NCBIfam" id="TIGR00277">
    <property type="entry name" value="HDIG"/>
    <property type="match status" value="1"/>
</dbReference>
<evidence type="ECO:0000313" key="11">
    <source>
        <dbReference type="EMBL" id="RFT14988.1"/>
    </source>
</evidence>
<keyword evidence="3 6" id="KW-0812">Transmembrane</keyword>
<comment type="caution">
    <text evidence="11">The sequence shown here is derived from an EMBL/GenBank/DDBJ whole genome shotgun (WGS) entry which is preliminary data.</text>
</comment>
<dbReference type="InterPro" id="IPR006675">
    <property type="entry name" value="HDIG_dom"/>
</dbReference>
<feature type="domain" description="HD" evidence="9">
    <location>
        <begin position="462"/>
        <end position="584"/>
    </location>
</feature>
<dbReference type="Pfam" id="PF13487">
    <property type="entry name" value="HD_5"/>
    <property type="match status" value="1"/>
</dbReference>
<dbReference type="EMBL" id="QUAH01000015">
    <property type="protein sequence ID" value="RFT14988.1"/>
    <property type="molecule type" value="Genomic_DNA"/>
</dbReference>
<gene>
    <name evidence="11" type="ORF">OP8BY_1188</name>
</gene>
<reference evidence="11 12" key="1">
    <citation type="submission" date="2018-08" db="EMBL/GenBank/DDBJ databases">
        <title>Genome analysis of the thermophilic bacterium of the candidate phylum Aminicenantes from deep subsurface aquifer revealed its physiology and ecological role.</title>
        <authorList>
            <person name="Kadnikov V.V."/>
            <person name="Mardanov A.V."/>
            <person name="Beletsky A.V."/>
            <person name="Karnachuk O.V."/>
            <person name="Ravin N.V."/>
        </authorList>
    </citation>
    <scope>NUCLEOTIDE SEQUENCE [LARGE SCALE GENOMIC DNA]</scope>
    <source>
        <strain evidence="11">BY38</strain>
    </source>
</reference>
<dbReference type="AlphaFoldDB" id="A0A3E2BJR5"/>
<feature type="transmembrane region" description="Helical" evidence="6">
    <location>
        <begin position="163"/>
        <end position="182"/>
    </location>
</feature>
<accession>A0A3E2BJR5</accession>
<dbReference type="InterPro" id="IPR003607">
    <property type="entry name" value="HD/PDEase_dom"/>
</dbReference>
<evidence type="ECO:0000256" key="2">
    <source>
        <dbReference type="ARBA" id="ARBA00022475"/>
    </source>
</evidence>
<dbReference type="InterPro" id="IPR000014">
    <property type="entry name" value="PAS"/>
</dbReference>
<keyword evidence="4 6" id="KW-1133">Transmembrane helix</keyword>
<evidence type="ECO:0000256" key="3">
    <source>
        <dbReference type="ARBA" id="ARBA00022692"/>
    </source>
</evidence>
<proteinExistence type="predicted"/>
<dbReference type="PROSITE" id="PS51832">
    <property type="entry name" value="HD_GYP"/>
    <property type="match status" value="1"/>
</dbReference>
<evidence type="ECO:0000259" key="9">
    <source>
        <dbReference type="PROSITE" id="PS51831"/>
    </source>
</evidence>
<feature type="domain" description="PAC" evidence="8">
    <location>
        <begin position="270"/>
        <end position="320"/>
    </location>
</feature>
<dbReference type="SMART" id="SM00086">
    <property type="entry name" value="PAC"/>
    <property type="match status" value="2"/>
</dbReference>
<dbReference type="Gene3D" id="1.10.3210.10">
    <property type="entry name" value="Hypothetical protein af1432"/>
    <property type="match status" value="1"/>
</dbReference>
<evidence type="ECO:0000259" key="8">
    <source>
        <dbReference type="PROSITE" id="PS50113"/>
    </source>
</evidence>
<evidence type="ECO:0000259" key="10">
    <source>
        <dbReference type="PROSITE" id="PS51832"/>
    </source>
</evidence>
<dbReference type="PANTHER" id="PTHR43155">
    <property type="entry name" value="CYCLIC DI-GMP PHOSPHODIESTERASE PA4108-RELATED"/>
    <property type="match status" value="1"/>
</dbReference>
<dbReference type="Pfam" id="PF13426">
    <property type="entry name" value="PAS_9"/>
    <property type="match status" value="1"/>
</dbReference>
<evidence type="ECO:0000256" key="5">
    <source>
        <dbReference type="ARBA" id="ARBA00023136"/>
    </source>
</evidence>
<dbReference type="SMART" id="SM00091">
    <property type="entry name" value="PAS"/>
    <property type="match status" value="2"/>
</dbReference>
<dbReference type="InterPro" id="IPR000700">
    <property type="entry name" value="PAS-assoc_C"/>
</dbReference>
<feature type="domain" description="PAS" evidence="7">
    <location>
        <begin position="231"/>
        <end position="266"/>
    </location>
</feature>
<dbReference type="GO" id="GO:0071555">
    <property type="term" value="P:cell wall organization"/>
    <property type="evidence" value="ECO:0007669"/>
    <property type="project" value="InterPro"/>
</dbReference>
<dbReference type="InterPro" id="IPR035965">
    <property type="entry name" value="PAS-like_dom_sf"/>
</dbReference>
<feature type="transmembrane region" description="Helical" evidence="6">
    <location>
        <begin position="132"/>
        <end position="151"/>
    </location>
</feature>
<feature type="domain" description="PAS" evidence="7">
    <location>
        <begin position="317"/>
        <end position="360"/>
    </location>
</feature>
<dbReference type="InterPro" id="IPR011620">
    <property type="entry name" value="Sig_transdc_His_kinase_LytS_TM"/>
</dbReference>
<keyword evidence="2" id="KW-1003">Cell membrane</keyword>
<dbReference type="PROSITE" id="PS50112">
    <property type="entry name" value="PAS"/>
    <property type="match status" value="2"/>
</dbReference>
<dbReference type="CDD" id="cd00077">
    <property type="entry name" value="HDc"/>
    <property type="match status" value="1"/>
</dbReference>
<dbReference type="Gene3D" id="3.30.450.20">
    <property type="entry name" value="PAS domain"/>
    <property type="match status" value="2"/>
</dbReference>
<dbReference type="PANTHER" id="PTHR43155:SF2">
    <property type="entry name" value="CYCLIC DI-GMP PHOSPHODIESTERASE PA4108"/>
    <property type="match status" value="1"/>
</dbReference>
<dbReference type="InterPro" id="IPR013655">
    <property type="entry name" value="PAS_fold_3"/>
</dbReference>
<dbReference type="NCBIfam" id="TIGR00229">
    <property type="entry name" value="sensory_box"/>
    <property type="match status" value="2"/>
</dbReference>
<organism evidence="11 12">
    <name type="scientific">Candidatus Saccharicenans subterraneus</name>
    <dbReference type="NCBI Taxonomy" id="2508984"/>
    <lineage>
        <taxon>Bacteria</taxon>
        <taxon>Candidatus Aminicenantota</taxon>
        <taxon>Candidatus Aminicenantia</taxon>
        <taxon>Candidatus Aminicenantales</taxon>
        <taxon>Candidatus Saccharicenantaceae</taxon>
        <taxon>Candidatus Saccharicenans</taxon>
    </lineage>
</organism>
<name>A0A3E2BJR5_9BACT</name>
<feature type="transmembrane region" description="Helical" evidence="6">
    <location>
        <begin position="98"/>
        <end position="120"/>
    </location>
</feature>
<sequence>MYISLILNVSLILALITLYSLTLRLTILEKKAGKILTGLVFGLTAVAAMSVAYRYGSGLIYDGRSIIISLSGLYGGFWPATLASIISMAYRAHLGGNGVWAGLATIIFCALTGLGFRAIFKPKSYKLNHYQLYGFGLAVHLVMLACQLLILPWPTGVSVISRIWLPIMLIFPVATVLTGLMLQGETRRITAENKLRESEEKYRVLFDNAGQLILVAQDGVLKLANKKALEYGYREDEIIGRSFLDFIHPDDRKLVWERHQRRLQEETFQPTYEFRFIARDGTVRWVEITAVMINWEGRPATLNYVSDVTGRVKAEQEKEEMLRVIENSQNEIYIFDPDSLRITYANRAALDNTGYTLEELTTLTPLHLKPEFDPPKFTALLKPVLKGSKKKILFETSHLRKDGSTYPVEVHLQLVDVARKKSFLAIVLDVTERKTAARNLEKTLQGIIRATARTVEVRDPYTAGHQERVAELAEAIAREMGLEESRVQAVNFASVIHDLGKIAVPPEILNKPGRLSEIEMELIKTHSQVGYDILKGIEFPWPVAEIILQHHEKIDGSGYPRGLKDRQILLEAKIICVADVIEAISSHRPYRPALGMEVALKEIRANAGKLYDPTVVEHCLNLIEKKGFVFSKAEQS</sequence>
<evidence type="ECO:0000256" key="1">
    <source>
        <dbReference type="ARBA" id="ARBA00004651"/>
    </source>
</evidence>
<dbReference type="GO" id="GO:0000155">
    <property type="term" value="F:phosphorelay sensor kinase activity"/>
    <property type="evidence" value="ECO:0007669"/>
    <property type="project" value="InterPro"/>
</dbReference>
<protein>
    <submittedName>
        <fullName evidence="11">Response regulator/sensory box/HDIG domain protein</fullName>
    </submittedName>
</protein>
<dbReference type="PROSITE" id="PS50113">
    <property type="entry name" value="PAC"/>
    <property type="match status" value="2"/>
</dbReference>
<dbReference type="SUPFAM" id="SSF109604">
    <property type="entry name" value="HD-domain/PDEase-like"/>
    <property type="match status" value="1"/>
</dbReference>
<dbReference type="InterPro" id="IPR006674">
    <property type="entry name" value="HD_domain"/>
</dbReference>
<dbReference type="Pfam" id="PF08447">
    <property type="entry name" value="PAS_3"/>
    <property type="match status" value="1"/>
</dbReference>
<feature type="domain" description="HD-GYP" evidence="10">
    <location>
        <begin position="440"/>
        <end position="635"/>
    </location>
</feature>
<dbReference type="InterPro" id="IPR037522">
    <property type="entry name" value="HD_GYP_dom"/>
</dbReference>
<dbReference type="GO" id="GO:0005886">
    <property type="term" value="C:plasma membrane"/>
    <property type="evidence" value="ECO:0007669"/>
    <property type="project" value="UniProtKB-SubCell"/>
</dbReference>
<feature type="transmembrane region" description="Helical" evidence="6">
    <location>
        <begin position="5"/>
        <end position="23"/>
    </location>
</feature>
<evidence type="ECO:0000259" key="7">
    <source>
        <dbReference type="PROSITE" id="PS50112"/>
    </source>
</evidence>
<dbReference type="CDD" id="cd00130">
    <property type="entry name" value="PAS"/>
    <property type="match status" value="2"/>
</dbReference>
<dbReference type="SUPFAM" id="SSF55785">
    <property type="entry name" value="PYP-like sensor domain (PAS domain)"/>
    <property type="match status" value="2"/>
</dbReference>
<evidence type="ECO:0000256" key="6">
    <source>
        <dbReference type="SAM" id="Phobius"/>
    </source>
</evidence>
<dbReference type="Proteomes" id="UP000257323">
    <property type="component" value="Unassembled WGS sequence"/>
</dbReference>
<feature type="domain" description="PAC" evidence="8">
    <location>
        <begin position="392"/>
        <end position="442"/>
    </location>
</feature>
<dbReference type="PROSITE" id="PS51831">
    <property type="entry name" value="HD"/>
    <property type="match status" value="1"/>
</dbReference>
<dbReference type="SMART" id="SM00471">
    <property type="entry name" value="HDc"/>
    <property type="match status" value="1"/>
</dbReference>
<dbReference type="Pfam" id="PF07694">
    <property type="entry name" value="5TM-5TMR_LYT"/>
    <property type="match status" value="1"/>
</dbReference>
<feature type="transmembrane region" description="Helical" evidence="6">
    <location>
        <begin position="35"/>
        <end position="53"/>
    </location>
</feature>
<dbReference type="InterPro" id="IPR001610">
    <property type="entry name" value="PAC"/>
</dbReference>
<evidence type="ECO:0000256" key="4">
    <source>
        <dbReference type="ARBA" id="ARBA00022989"/>
    </source>
</evidence>
<comment type="subcellular location">
    <subcellularLocation>
        <location evidence="1">Cell membrane</location>
        <topology evidence="1">Multi-pass membrane protein</topology>
    </subcellularLocation>
</comment>
<keyword evidence="5 6" id="KW-0472">Membrane</keyword>
<feature type="transmembrane region" description="Helical" evidence="6">
    <location>
        <begin position="65"/>
        <end position="86"/>
    </location>
</feature>